<reference evidence="2" key="1">
    <citation type="journal article" date="2014" name="Int. J. Syst. Evol. Microbiol.">
        <title>Complete genome sequence of Corynebacterium casei LMG S-19264T (=DSM 44701T), isolated from a smear-ripened cheese.</title>
        <authorList>
            <consortium name="US DOE Joint Genome Institute (JGI-PGF)"/>
            <person name="Walter F."/>
            <person name="Albersmeier A."/>
            <person name="Kalinowski J."/>
            <person name="Ruckert C."/>
        </authorList>
    </citation>
    <scope>NUCLEOTIDE SEQUENCE</scope>
    <source>
        <strain evidence="2">CGMCC 1.12754</strain>
    </source>
</reference>
<sequence length="181" mass="19934">MKKLLIVAGFVGAFTVGSMTAGPFFSYASSNNWVNDKPLNMMEQNEMMSSNQDSGMMGVSSGMGMMGNMNEMMDSMSIMDDLRTDLFSEAAKTLKMTTDQLRNEIQSGKSLETITDKQGVKVDKLTKKLGKVIQKDLKQLEKEGTAITEQQKEMLLSMSENIKVMLNTTGMFACIGFGESL</sequence>
<comment type="caution">
    <text evidence="2">The sequence shown here is derived from an EMBL/GenBank/DDBJ whole genome shotgun (WGS) entry which is preliminary data.</text>
</comment>
<feature type="chain" id="PRO_5038995340" evidence="1">
    <location>
        <begin position="22"/>
        <end position="181"/>
    </location>
</feature>
<protein>
    <submittedName>
        <fullName evidence="2">Uncharacterized protein</fullName>
    </submittedName>
</protein>
<gene>
    <name evidence="2" type="ORF">GCM10011398_00200</name>
</gene>
<proteinExistence type="predicted"/>
<organism evidence="2 3">
    <name type="scientific">Virgibacillus oceani</name>
    <dbReference type="NCBI Taxonomy" id="1479511"/>
    <lineage>
        <taxon>Bacteria</taxon>
        <taxon>Bacillati</taxon>
        <taxon>Bacillota</taxon>
        <taxon>Bacilli</taxon>
        <taxon>Bacillales</taxon>
        <taxon>Bacillaceae</taxon>
        <taxon>Virgibacillus</taxon>
    </lineage>
</organism>
<evidence type="ECO:0000313" key="2">
    <source>
        <dbReference type="EMBL" id="GGG60931.1"/>
    </source>
</evidence>
<keyword evidence="1" id="KW-0732">Signal</keyword>
<keyword evidence="3" id="KW-1185">Reference proteome</keyword>
<evidence type="ECO:0000256" key="1">
    <source>
        <dbReference type="SAM" id="SignalP"/>
    </source>
</evidence>
<accession>A0A917LVH6</accession>
<dbReference type="RefSeq" id="WP_188453317.1">
    <property type="nucleotide sequence ID" value="NZ_BMFR01000001.1"/>
</dbReference>
<dbReference type="Proteomes" id="UP000622860">
    <property type="component" value="Unassembled WGS sequence"/>
</dbReference>
<dbReference type="AlphaFoldDB" id="A0A917LVH6"/>
<evidence type="ECO:0000313" key="3">
    <source>
        <dbReference type="Proteomes" id="UP000622860"/>
    </source>
</evidence>
<feature type="signal peptide" evidence="1">
    <location>
        <begin position="1"/>
        <end position="21"/>
    </location>
</feature>
<name>A0A917LVH6_9BACI</name>
<reference evidence="2" key="2">
    <citation type="submission" date="2020-09" db="EMBL/GenBank/DDBJ databases">
        <authorList>
            <person name="Sun Q."/>
            <person name="Zhou Y."/>
        </authorList>
    </citation>
    <scope>NUCLEOTIDE SEQUENCE</scope>
    <source>
        <strain evidence="2">CGMCC 1.12754</strain>
    </source>
</reference>
<dbReference type="EMBL" id="BMFR01000001">
    <property type="protein sequence ID" value="GGG60931.1"/>
    <property type="molecule type" value="Genomic_DNA"/>
</dbReference>